<gene>
    <name evidence="3" type="ORF">GQA70_20165</name>
</gene>
<organism evidence="3 4">
    <name type="scientific">Ponticoccus alexandrii</name>
    <dbReference type="NCBI Taxonomy" id="1943633"/>
    <lineage>
        <taxon>Bacteria</taxon>
        <taxon>Pseudomonadati</taxon>
        <taxon>Pseudomonadota</taxon>
        <taxon>Alphaproteobacteria</taxon>
        <taxon>Rhodobacterales</taxon>
        <taxon>Roseobacteraceae</taxon>
        <taxon>Ponticoccus</taxon>
    </lineage>
</organism>
<dbReference type="CDD" id="cd05233">
    <property type="entry name" value="SDR_c"/>
    <property type="match status" value="1"/>
</dbReference>
<dbReference type="InterPro" id="IPR002347">
    <property type="entry name" value="SDR_fam"/>
</dbReference>
<evidence type="ECO:0000256" key="2">
    <source>
        <dbReference type="ARBA" id="ARBA00023002"/>
    </source>
</evidence>
<dbReference type="PANTHER" id="PTHR42760:SF133">
    <property type="entry name" value="3-OXOACYL-[ACYL-CARRIER-PROTEIN] REDUCTASE"/>
    <property type="match status" value="1"/>
</dbReference>
<dbReference type="PRINTS" id="PR00080">
    <property type="entry name" value="SDRFAMILY"/>
</dbReference>
<dbReference type="NCBIfam" id="NF009466">
    <property type="entry name" value="PRK12826.1-2"/>
    <property type="match status" value="1"/>
</dbReference>
<reference evidence="3 4" key="1">
    <citation type="submission" date="2019-12" db="EMBL/GenBank/DDBJ databases">
        <title>Complete Genome Sequence of a Quorum-Sensing Bacterium,Rhodobacteraceae bacterium C31, Isolated from a marine microalgae symbiotic bacteria.</title>
        <authorList>
            <person name="Zhang Y."/>
        </authorList>
    </citation>
    <scope>NUCLEOTIDE SEQUENCE [LARGE SCALE GENOMIC DNA]</scope>
    <source>
        <strain evidence="3 4">C31</strain>
        <plasmid evidence="3 4">p-SCP2</plasmid>
    </source>
</reference>
<geneLocation type="plasmid" evidence="3 4">
    <name>p-SCP2</name>
</geneLocation>
<dbReference type="PROSITE" id="PS00061">
    <property type="entry name" value="ADH_SHORT"/>
    <property type="match status" value="1"/>
</dbReference>
<keyword evidence="2" id="KW-0560">Oxidoreductase</keyword>
<protein>
    <submittedName>
        <fullName evidence="3">SDR family oxidoreductase</fullName>
    </submittedName>
</protein>
<accession>A0ABX7FEP7</accession>
<dbReference type="EMBL" id="CP047168">
    <property type="protein sequence ID" value="QRF68702.1"/>
    <property type="molecule type" value="Genomic_DNA"/>
</dbReference>
<dbReference type="SUPFAM" id="SSF51735">
    <property type="entry name" value="NAD(P)-binding Rossmann-fold domains"/>
    <property type="match status" value="1"/>
</dbReference>
<evidence type="ECO:0000313" key="3">
    <source>
        <dbReference type="EMBL" id="QRF68702.1"/>
    </source>
</evidence>
<name>A0ABX7FEP7_9RHOB</name>
<dbReference type="RefSeq" id="WP_023849113.1">
    <property type="nucleotide sequence ID" value="NZ_CP047168.1"/>
</dbReference>
<keyword evidence="3" id="KW-0614">Plasmid</keyword>
<dbReference type="InterPro" id="IPR020904">
    <property type="entry name" value="Sc_DH/Rdtase_CS"/>
</dbReference>
<dbReference type="PANTHER" id="PTHR42760">
    <property type="entry name" value="SHORT-CHAIN DEHYDROGENASES/REDUCTASES FAMILY MEMBER"/>
    <property type="match status" value="1"/>
</dbReference>
<keyword evidence="4" id="KW-1185">Reference proteome</keyword>
<dbReference type="InterPro" id="IPR036291">
    <property type="entry name" value="NAD(P)-bd_dom_sf"/>
</dbReference>
<dbReference type="Pfam" id="PF13561">
    <property type="entry name" value="adh_short_C2"/>
    <property type="match status" value="1"/>
</dbReference>
<evidence type="ECO:0000256" key="1">
    <source>
        <dbReference type="ARBA" id="ARBA00006484"/>
    </source>
</evidence>
<comment type="similarity">
    <text evidence="1">Belongs to the short-chain dehydrogenases/reductases (SDR) family.</text>
</comment>
<dbReference type="PRINTS" id="PR00081">
    <property type="entry name" value="GDHRDH"/>
</dbReference>
<proteinExistence type="inferred from homology"/>
<evidence type="ECO:0000313" key="4">
    <source>
        <dbReference type="Proteomes" id="UP000596387"/>
    </source>
</evidence>
<dbReference type="Proteomes" id="UP000596387">
    <property type="component" value="Plasmid p-SCP2"/>
</dbReference>
<dbReference type="Gene3D" id="3.40.50.720">
    <property type="entry name" value="NAD(P)-binding Rossmann-like Domain"/>
    <property type="match status" value="1"/>
</dbReference>
<sequence>MATTVRSTRYLPVDLTGQRVLVTGAATGIGRVIAEGFAAAGARVHVCDVSEEALSALARDQPEIGVSRADVADPEVVAAMFDELQATFGGLDILVNNAGIAGPTGPVQDVGAEALRRTMAVDVEALFHCCAKAVPMMQGNGGGHIVNLASVAGRLSYSNRTPYAAAKWGVVGFTKSLALEVGREGIRVNAILPGHVNTTRFRGVVERRAATLGVTPEEMEREVLAPVALGTTVECEDIANMALFLCSPFGSAVTGQALSVCGGVEMMR</sequence>